<evidence type="ECO:0000256" key="13">
    <source>
        <dbReference type="ARBA" id="ARBA00032593"/>
    </source>
</evidence>
<evidence type="ECO:0000256" key="8">
    <source>
        <dbReference type="ARBA" id="ARBA00023125"/>
    </source>
</evidence>
<evidence type="ECO:0000313" key="16">
    <source>
        <dbReference type="EMBL" id="TWT98123.1"/>
    </source>
</evidence>
<comment type="caution">
    <text evidence="16">The sequence shown here is derived from an EMBL/GenBank/DDBJ whole genome shotgun (WGS) entry which is preliminary data.</text>
</comment>
<dbReference type="InterPro" id="IPR050536">
    <property type="entry name" value="DtxR_MntR_Metal-Reg"/>
</dbReference>
<dbReference type="Pfam" id="PF02742">
    <property type="entry name" value="Fe_dep_repr_C"/>
    <property type="match status" value="1"/>
</dbReference>
<evidence type="ECO:0000313" key="17">
    <source>
        <dbReference type="Proteomes" id="UP000317421"/>
    </source>
</evidence>
<dbReference type="GO" id="GO:0003700">
    <property type="term" value="F:DNA-binding transcription factor activity"/>
    <property type="evidence" value="ECO:0007669"/>
    <property type="project" value="InterPro"/>
</dbReference>
<feature type="domain" description="HTH dtxR-type" evidence="15">
    <location>
        <begin position="28"/>
        <end position="87"/>
    </location>
</feature>
<comment type="similarity">
    <text evidence="2">Belongs to the DtxR/MntR family.</text>
</comment>
<evidence type="ECO:0000256" key="12">
    <source>
        <dbReference type="ARBA" id="ARBA00025185"/>
    </source>
</evidence>
<comment type="function">
    <text evidence="12">In the presence of manganese, represses expression of mntH and mntS. Up-regulates expression of mntP.</text>
</comment>
<dbReference type="OrthoDB" id="9791355at2"/>
<feature type="region of interest" description="Disordered" evidence="14">
    <location>
        <begin position="1"/>
        <end position="27"/>
    </location>
</feature>
<keyword evidence="6" id="KW-0678">Repressor</keyword>
<dbReference type="PANTHER" id="PTHR33238">
    <property type="entry name" value="IRON (METAL) DEPENDENT REPRESSOR, DTXR FAMILY"/>
    <property type="match status" value="1"/>
</dbReference>
<dbReference type="InterPro" id="IPR022689">
    <property type="entry name" value="Iron_dep_repressor"/>
</dbReference>
<name>A0A5C6AIQ6_9BACT</name>
<keyword evidence="9" id="KW-0010">Activator</keyword>
<evidence type="ECO:0000256" key="6">
    <source>
        <dbReference type="ARBA" id="ARBA00022491"/>
    </source>
</evidence>
<dbReference type="InterPro" id="IPR036388">
    <property type="entry name" value="WH-like_DNA-bd_sf"/>
</dbReference>
<comment type="subcellular location">
    <subcellularLocation>
        <location evidence="1">Cytoplasm</location>
    </subcellularLocation>
</comment>
<organism evidence="16 17">
    <name type="scientific">Botrimarina colliarenosi</name>
    <dbReference type="NCBI Taxonomy" id="2528001"/>
    <lineage>
        <taxon>Bacteria</taxon>
        <taxon>Pseudomonadati</taxon>
        <taxon>Planctomycetota</taxon>
        <taxon>Planctomycetia</taxon>
        <taxon>Pirellulales</taxon>
        <taxon>Lacipirellulaceae</taxon>
        <taxon>Botrimarina</taxon>
    </lineage>
</organism>
<keyword evidence="11" id="KW-0464">Manganese</keyword>
<dbReference type="InterPro" id="IPR001367">
    <property type="entry name" value="Fe_dep_repressor"/>
</dbReference>
<dbReference type="SUPFAM" id="SSF46785">
    <property type="entry name" value="Winged helix' DNA-binding domain"/>
    <property type="match status" value="1"/>
</dbReference>
<dbReference type="EMBL" id="SJPR01000002">
    <property type="protein sequence ID" value="TWT98123.1"/>
    <property type="molecule type" value="Genomic_DNA"/>
</dbReference>
<protein>
    <recommendedName>
        <fullName evidence="4">Transcriptional regulator MntR</fullName>
    </recommendedName>
    <alternativeName>
        <fullName evidence="13">Manganese transport regulator</fullName>
    </alternativeName>
</protein>
<evidence type="ECO:0000256" key="3">
    <source>
        <dbReference type="ARBA" id="ARBA00011738"/>
    </source>
</evidence>
<comment type="subunit">
    <text evidence="3">Homodimer.</text>
</comment>
<evidence type="ECO:0000256" key="14">
    <source>
        <dbReference type="SAM" id="MobiDB-lite"/>
    </source>
</evidence>
<dbReference type="SUPFAM" id="SSF47979">
    <property type="entry name" value="Iron-dependent repressor protein, dimerization domain"/>
    <property type="match status" value="1"/>
</dbReference>
<dbReference type="Gene3D" id="1.10.60.10">
    <property type="entry name" value="Iron dependent repressor, metal binding and dimerisation domain"/>
    <property type="match status" value="1"/>
</dbReference>
<evidence type="ECO:0000256" key="10">
    <source>
        <dbReference type="ARBA" id="ARBA00023163"/>
    </source>
</evidence>
<dbReference type="Proteomes" id="UP000317421">
    <property type="component" value="Unassembled WGS sequence"/>
</dbReference>
<dbReference type="InterPro" id="IPR036421">
    <property type="entry name" value="Fe_dep_repressor_sf"/>
</dbReference>
<dbReference type="Gene3D" id="1.10.10.10">
    <property type="entry name" value="Winged helix-like DNA-binding domain superfamily/Winged helix DNA-binding domain"/>
    <property type="match status" value="1"/>
</dbReference>
<proteinExistence type="inferred from homology"/>
<evidence type="ECO:0000256" key="1">
    <source>
        <dbReference type="ARBA" id="ARBA00004496"/>
    </source>
</evidence>
<dbReference type="AlphaFoldDB" id="A0A5C6AIQ6"/>
<keyword evidence="8" id="KW-0238">DNA-binding</keyword>
<evidence type="ECO:0000256" key="4">
    <source>
        <dbReference type="ARBA" id="ARBA00022386"/>
    </source>
</evidence>
<evidence type="ECO:0000256" key="9">
    <source>
        <dbReference type="ARBA" id="ARBA00023159"/>
    </source>
</evidence>
<dbReference type="RefSeq" id="WP_146445004.1">
    <property type="nucleotide sequence ID" value="NZ_SJPR01000002.1"/>
</dbReference>
<evidence type="ECO:0000256" key="11">
    <source>
        <dbReference type="ARBA" id="ARBA00023211"/>
    </source>
</evidence>
<evidence type="ECO:0000259" key="15">
    <source>
        <dbReference type="PROSITE" id="PS50944"/>
    </source>
</evidence>
<evidence type="ECO:0000256" key="5">
    <source>
        <dbReference type="ARBA" id="ARBA00022490"/>
    </source>
</evidence>
<reference evidence="16 17" key="1">
    <citation type="submission" date="2019-02" db="EMBL/GenBank/DDBJ databases">
        <title>Deep-cultivation of Planctomycetes and their phenomic and genomic characterization uncovers novel biology.</title>
        <authorList>
            <person name="Wiegand S."/>
            <person name="Jogler M."/>
            <person name="Boedeker C."/>
            <person name="Pinto D."/>
            <person name="Vollmers J."/>
            <person name="Rivas-Marin E."/>
            <person name="Kohn T."/>
            <person name="Peeters S.H."/>
            <person name="Heuer A."/>
            <person name="Rast P."/>
            <person name="Oberbeckmann S."/>
            <person name="Bunk B."/>
            <person name="Jeske O."/>
            <person name="Meyerdierks A."/>
            <person name="Storesund J.E."/>
            <person name="Kallscheuer N."/>
            <person name="Luecker S."/>
            <person name="Lage O.M."/>
            <person name="Pohl T."/>
            <person name="Merkel B.J."/>
            <person name="Hornburger P."/>
            <person name="Mueller R.-W."/>
            <person name="Bruemmer F."/>
            <person name="Labrenz M."/>
            <person name="Spormann A.M."/>
            <person name="Op Den Camp H."/>
            <person name="Overmann J."/>
            <person name="Amann R."/>
            <person name="Jetten M.S.M."/>
            <person name="Mascher T."/>
            <person name="Medema M.H."/>
            <person name="Devos D.P."/>
            <person name="Kaster A.-K."/>
            <person name="Ovreas L."/>
            <person name="Rohde M."/>
            <person name="Galperin M.Y."/>
            <person name="Jogler C."/>
        </authorList>
    </citation>
    <scope>NUCLEOTIDE SEQUENCE [LARGE SCALE GENOMIC DNA]</scope>
    <source>
        <strain evidence="16 17">Pla108</strain>
    </source>
</reference>
<dbReference type="NCBIfam" id="NF008273">
    <property type="entry name" value="PRK11050.1"/>
    <property type="match status" value="1"/>
</dbReference>
<dbReference type="InterPro" id="IPR022687">
    <property type="entry name" value="HTH_DTXR"/>
</dbReference>
<gene>
    <name evidence="16" type="primary">mntR</name>
    <name evidence="16" type="ORF">Pla108_22800</name>
</gene>
<keyword evidence="10" id="KW-0804">Transcription</keyword>
<keyword evidence="5" id="KW-0963">Cytoplasm</keyword>
<sequence length="150" mass="16515">MPSSATPRAAAQQASKPFRRTRSDHANETAEDYVEAIAETITKNGSCRNADLARLFAVSHVTVNKTIGRLQKEGLVETEPYGPVALTAAGEKLAAEARRRHEIVLEFLLTLGISKSVAEVDSEGIEHHVSDETLRAFRRHIDSQTDRPVR</sequence>
<dbReference type="SMART" id="SM00529">
    <property type="entry name" value="HTH_DTXR"/>
    <property type="match status" value="1"/>
</dbReference>
<accession>A0A5C6AIQ6</accession>
<dbReference type="GO" id="GO:0005737">
    <property type="term" value="C:cytoplasm"/>
    <property type="evidence" value="ECO:0007669"/>
    <property type="project" value="UniProtKB-SubCell"/>
</dbReference>
<dbReference type="InterPro" id="IPR036390">
    <property type="entry name" value="WH_DNA-bd_sf"/>
</dbReference>
<evidence type="ECO:0000256" key="7">
    <source>
        <dbReference type="ARBA" id="ARBA00023015"/>
    </source>
</evidence>
<dbReference type="GO" id="GO:0046983">
    <property type="term" value="F:protein dimerization activity"/>
    <property type="evidence" value="ECO:0007669"/>
    <property type="project" value="InterPro"/>
</dbReference>
<keyword evidence="17" id="KW-1185">Reference proteome</keyword>
<dbReference type="GO" id="GO:0003677">
    <property type="term" value="F:DNA binding"/>
    <property type="evidence" value="ECO:0007669"/>
    <property type="project" value="UniProtKB-KW"/>
</dbReference>
<dbReference type="PROSITE" id="PS50944">
    <property type="entry name" value="HTH_DTXR"/>
    <property type="match status" value="1"/>
</dbReference>
<dbReference type="GO" id="GO:0046914">
    <property type="term" value="F:transition metal ion binding"/>
    <property type="evidence" value="ECO:0007669"/>
    <property type="project" value="InterPro"/>
</dbReference>
<dbReference type="Pfam" id="PF01325">
    <property type="entry name" value="Fe_dep_repress"/>
    <property type="match status" value="1"/>
</dbReference>
<evidence type="ECO:0000256" key="2">
    <source>
        <dbReference type="ARBA" id="ARBA00007871"/>
    </source>
</evidence>
<dbReference type="PANTHER" id="PTHR33238:SF11">
    <property type="entry name" value="TRANSCRIPTIONAL REGULATOR MNTR"/>
    <property type="match status" value="1"/>
</dbReference>
<keyword evidence="7" id="KW-0805">Transcription regulation</keyword>